<dbReference type="RefSeq" id="WP_160776204.1">
    <property type="nucleotide sequence ID" value="NZ_WUMV01000006.1"/>
</dbReference>
<comment type="similarity">
    <text evidence="1">Belongs to the glycosyltransferase 2 family.</text>
</comment>
<dbReference type="AlphaFoldDB" id="A0A7X3S8L9"/>
<dbReference type="Gene3D" id="3.90.550.10">
    <property type="entry name" value="Spore Coat Polysaccharide Biosynthesis Protein SpsA, Chain A"/>
    <property type="match status" value="1"/>
</dbReference>
<name>A0A7X3S8L9_9HYPH</name>
<evidence type="ECO:0000313" key="6">
    <source>
        <dbReference type="Proteomes" id="UP000433101"/>
    </source>
</evidence>
<keyword evidence="3 5" id="KW-0808">Transferase</keyword>
<dbReference type="InterPro" id="IPR029044">
    <property type="entry name" value="Nucleotide-diphossugar_trans"/>
</dbReference>
<dbReference type="Proteomes" id="UP000433101">
    <property type="component" value="Unassembled WGS sequence"/>
</dbReference>
<feature type="transmembrane region" description="Helical" evidence="4">
    <location>
        <begin position="601"/>
        <end position="618"/>
    </location>
</feature>
<dbReference type="Pfam" id="PF13641">
    <property type="entry name" value="Glyco_tranf_2_3"/>
    <property type="match status" value="1"/>
</dbReference>
<proteinExistence type="inferred from homology"/>
<keyword evidence="6" id="KW-1185">Reference proteome</keyword>
<organism evidence="5 6">
    <name type="scientific">Stappia sediminis</name>
    <dbReference type="NCBI Taxonomy" id="2692190"/>
    <lineage>
        <taxon>Bacteria</taxon>
        <taxon>Pseudomonadati</taxon>
        <taxon>Pseudomonadota</taxon>
        <taxon>Alphaproteobacteria</taxon>
        <taxon>Hyphomicrobiales</taxon>
        <taxon>Stappiaceae</taxon>
        <taxon>Stappia</taxon>
    </lineage>
</organism>
<keyword evidence="2" id="KW-0328">Glycosyltransferase</keyword>
<accession>A0A7X3S8L9</accession>
<keyword evidence="4" id="KW-0472">Membrane</keyword>
<dbReference type="GO" id="GO:0016757">
    <property type="term" value="F:glycosyltransferase activity"/>
    <property type="evidence" value="ECO:0007669"/>
    <property type="project" value="UniProtKB-KW"/>
</dbReference>
<dbReference type="SUPFAM" id="SSF53448">
    <property type="entry name" value="Nucleotide-diphospho-sugar transferases"/>
    <property type="match status" value="1"/>
</dbReference>
<sequence length="674" mass="74632">MRFDPDLLSCERTLSRNSGGGIEDGARGDVGAGYRWQERRIHPDLACLVRRGFNDVLASLAHAASARSKLAPGRILLDGGYISQETWCSVAAELCGVTFLPARTFGVHEISGADHGAGERSSGLLGLGTRVDDTEKLVVVPSPENLPALLEFFKRHEPLRRQICFASPEGIEYAAKECDPTFRLMVRYPESSASTRLSPEQGWFYGVAAAFTTAGMTMPPEIMALFTSVVTTGSSIALAVARTASAFSVKQPIRPASPLPDEKLPFYSVLVPLHREEAVASSLVHALSRLDYPLTRREILFLLEEDDQRTHLAIQKELGIGMRVIIVPEGSPRSKPRALMHGLAQARGELVTIFDGEDRPEPEQLRMAASAFAELPENVAALQAQLAVDHVDNRFLVRQFALEYAALFDRFLPWLAARNWPIPLGGTSNHFRREALERAGGWDPFNMTEDADLGIRLCRYGYSLEVLDSTTFEEAPLTWRIWHGQRTRWLKGWLQTLLVSFRDPPRLAGELDRPGLTVILVYFASIVMTLAFHPVFVLIVALHLSGLASYPLQGSLAGDCVVALAAGSLFMSYAGSLFAMASGAKRRAIRLGPRDVLGIPVYWLLQSLAFYHAVYEFIRRPHHWTKTPHGLANRPLIRNAEMRKAPQNCDTPARPGRKSRLSILERLVGRLWSG</sequence>
<dbReference type="PANTHER" id="PTHR43630">
    <property type="entry name" value="POLY-BETA-1,6-N-ACETYL-D-GLUCOSAMINE SYNTHASE"/>
    <property type="match status" value="1"/>
</dbReference>
<reference evidence="5 6" key="1">
    <citation type="submission" date="2019-12" db="EMBL/GenBank/DDBJ databases">
        <authorList>
            <person name="Li M."/>
        </authorList>
    </citation>
    <scope>NUCLEOTIDE SEQUENCE [LARGE SCALE GENOMIC DNA]</scope>
    <source>
        <strain evidence="5 6">GBMRC 2046</strain>
    </source>
</reference>
<keyword evidence="4" id="KW-0812">Transmembrane</keyword>
<gene>
    <name evidence="5" type="ORF">GR183_13730</name>
</gene>
<dbReference type="PANTHER" id="PTHR43630:SF1">
    <property type="entry name" value="POLY-BETA-1,6-N-ACETYL-D-GLUCOSAMINE SYNTHASE"/>
    <property type="match status" value="1"/>
</dbReference>
<feature type="transmembrane region" description="Helical" evidence="4">
    <location>
        <begin position="556"/>
        <end position="581"/>
    </location>
</feature>
<protein>
    <submittedName>
        <fullName evidence="5">Glycosyltransferase</fullName>
    </submittedName>
</protein>
<evidence type="ECO:0000256" key="2">
    <source>
        <dbReference type="ARBA" id="ARBA00022676"/>
    </source>
</evidence>
<comment type="caution">
    <text evidence="5">The sequence shown here is derived from an EMBL/GenBank/DDBJ whole genome shotgun (WGS) entry which is preliminary data.</text>
</comment>
<dbReference type="EMBL" id="WUMV01000006">
    <property type="protein sequence ID" value="MXN65968.1"/>
    <property type="molecule type" value="Genomic_DNA"/>
</dbReference>
<evidence type="ECO:0000256" key="1">
    <source>
        <dbReference type="ARBA" id="ARBA00006739"/>
    </source>
</evidence>
<evidence type="ECO:0000256" key="3">
    <source>
        <dbReference type="ARBA" id="ARBA00022679"/>
    </source>
</evidence>
<evidence type="ECO:0000256" key="4">
    <source>
        <dbReference type="SAM" id="Phobius"/>
    </source>
</evidence>
<keyword evidence="4" id="KW-1133">Transmembrane helix</keyword>
<feature type="transmembrane region" description="Helical" evidence="4">
    <location>
        <begin position="519"/>
        <end position="544"/>
    </location>
</feature>
<evidence type="ECO:0000313" key="5">
    <source>
        <dbReference type="EMBL" id="MXN65968.1"/>
    </source>
</evidence>